<proteinExistence type="predicted"/>
<reference evidence="1 2" key="1">
    <citation type="submission" date="2019-03" db="EMBL/GenBank/DDBJ databases">
        <title>Genomic Encyclopedia of Archaeal and Bacterial Type Strains, Phase II (KMG-II): from individual species to whole genera.</title>
        <authorList>
            <person name="Goeker M."/>
        </authorList>
    </citation>
    <scope>NUCLEOTIDE SEQUENCE [LARGE SCALE GENOMIC DNA]</scope>
    <source>
        <strain evidence="1 2">ATCC 25309</strain>
    </source>
</reference>
<evidence type="ECO:0000313" key="1">
    <source>
        <dbReference type="EMBL" id="TDU68138.1"/>
    </source>
</evidence>
<keyword evidence="2" id="KW-1185">Reference proteome</keyword>
<comment type="caution">
    <text evidence="1">The sequence shown here is derived from an EMBL/GenBank/DDBJ whole genome shotgun (WGS) entry which is preliminary data.</text>
</comment>
<sequence length="158" mass="18189">MKNFIALLVFISAGASWYVWHQYSQAKKQNAEFTENLVIHEQAIVMRRAEVQAYSQLNDLLKKVRDKQSEIALVQGKERLLKEKLVSLRQQRSDIINSARRSFVGQTIPELTLTDGRKLITVRVLNVEESGLSVSLPSGVQKISRAELPQDWRTRLHY</sequence>
<dbReference type="OrthoDB" id="9869950at2"/>
<protein>
    <submittedName>
        <fullName evidence="1">Uncharacterized protein</fullName>
    </submittedName>
</protein>
<dbReference type="Proteomes" id="UP000295662">
    <property type="component" value="Unassembled WGS sequence"/>
</dbReference>
<name>A0A4R7RT43_9BACT</name>
<dbReference type="AlphaFoldDB" id="A0A4R7RT43"/>
<accession>A0A4R7RT43</accession>
<dbReference type="EMBL" id="SOCA01000006">
    <property type="protein sequence ID" value="TDU68138.1"/>
    <property type="molecule type" value="Genomic_DNA"/>
</dbReference>
<gene>
    <name evidence="1" type="ORF">EI77_03255</name>
</gene>
<organism evidence="1 2">
    <name type="scientific">Prosthecobacter fusiformis</name>
    <dbReference type="NCBI Taxonomy" id="48464"/>
    <lineage>
        <taxon>Bacteria</taxon>
        <taxon>Pseudomonadati</taxon>
        <taxon>Verrucomicrobiota</taxon>
        <taxon>Verrucomicrobiia</taxon>
        <taxon>Verrucomicrobiales</taxon>
        <taxon>Verrucomicrobiaceae</taxon>
        <taxon>Prosthecobacter</taxon>
    </lineage>
</organism>
<evidence type="ECO:0000313" key="2">
    <source>
        <dbReference type="Proteomes" id="UP000295662"/>
    </source>
</evidence>
<dbReference type="RefSeq" id="WP_133796280.1">
    <property type="nucleotide sequence ID" value="NZ_SOCA01000006.1"/>
</dbReference>